<keyword evidence="2" id="KW-0235">DNA replication</keyword>
<keyword evidence="4" id="KW-1185">Reference proteome</keyword>
<dbReference type="EMBL" id="CP032050">
    <property type="protein sequence ID" value="AYN69069.1"/>
    <property type="molecule type" value="Genomic_DNA"/>
</dbReference>
<dbReference type="OrthoDB" id="1325232at2"/>
<dbReference type="Proteomes" id="UP000276309">
    <property type="component" value="Chromosome"/>
</dbReference>
<evidence type="ECO:0000256" key="2">
    <source>
        <dbReference type="ARBA" id="ARBA00022705"/>
    </source>
</evidence>
<dbReference type="RefSeq" id="WP_121850076.1">
    <property type="nucleotide sequence ID" value="NZ_CP032050.1"/>
</dbReference>
<gene>
    <name evidence="3" type="ORF">D1013_17635</name>
</gene>
<reference evidence="3 4" key="1">
    <citation type="submission" date="2018-08" db="EMBL/GenBank/DDBJ databases">
        <title>The reduced genetic potential of extracellular carbohydrate catabolism in Euzebyella marina RN62, a Flavobacteriia bacterium isolated from the hadal water.</title>
        <authorList>
            <person name="Xue C."/>
        </authorList>
    </citation>
    <scope>NUCLEOTIDE SEQUENCE [LARGE SCALE GENOMIC DNA]</scope>
    <source>
        <strain evidence="3 4">RN62</strain>
    </source>
</reference>
<accession>A0A3G2L9Z8</accession>
<evidence type="ECO:0000313" key="3">
    <source>
        <dbReference type="EMBL" id="AYN69069.1"/>
    </source>
</evidence>
<name>A0A3G2L9Z8_9FLAO</name>
<dbReference type="Pfam" id="PF01446">
    <property type="entry name" value="Rep_1"/>
    <property type="match status" value="1"/>
</dbReference>
<evidence type="ECO:0000313" key="4">
    <source>
        <dbReference type="Proteomes" id="UP000276309"/>
    </source>
</evidence>
<comment type="similarity">
    <text evidence="1">Belongs to the Gram-positive plasmids replication protein type 1 family.</text>
</comment>
<organism evidence="3 4">
    <name type="scientific">Euzebyella marina</name>
    <dbReference type="NCBI Taxonomy" id="1761453"/>
    <lineage>
        <taxon>Bacteria</taxon>
        <taxon>Pseudomonadati</taxon>
        <taxon>Bacteroidota</taxon>
        <taxon>Flavobacteriia</taxon>
        <taxon>Flavobacteriales</taxon>
        <taxon>Flavobacteriaceae</taxon>
        <taxon>Euzebyella</taxon>
    </lineage>
</organism>
<protein>
    <submittedName>
        <fullName evidence="3">Uncharacterized protein</fullName>
    </submittedName>
</protein>
<dbReference type="GO" id="GO:0006260">
    <property type="term" value="P:DNA replication"/>
    <property type="evidence" value="ECO:0007669"/>
    <property type="project" value="UniProtKB-KW"/>
</dbReference>
<dbReference type="KEGG" id="emar:D1013_17635"/>
<sequence length="340" mass="39472">MIFNTLAENGTNKLGQTYVVHGKGTDLTDLKVVHSRAKRKLITHQTILRMIDIAKADEDKEREKAYWNTYHCQSNLVSSNGKVYGNYCKNRYCTICLSIRKAEIINKYYPVIANWDDPHFVTITVKSCKEHQLRAYFKNIKSTFTKIVNKYKKREQRGTGEKLIGIKSMEANFNPNKKTYNPHFHILVANKNMAEIIVKEWSMRAKPNKVNLKGQKIKKVWDLEKNLIEIIKYGSKIFTEPHIKAKAKETDSHIIYAKGLDTIFKAMKGQRIFDRFGFNLPPEIAESIQSQKILTNFKQWEYIPEVADWVNVNSWEKLADYTPPSHLVALLDNNINKTLS</sequence>
<proteinExistence type="inferred from homology"/>
<dbReference type="InterPro" id="IPR000989">
    <property type="entry name" value="Rep"/>
</dbReference>
<dbReference type="GO" id="GO:0003677">
    <property type="term" value="F:DNA binding"/>
    <property type="evidence" value="ECO:0007669"/>
    <property type="project" value="InterPro"/>
</dbReference>
<dbReference type="AlphaFoldDB" id="A0A3G2L9Z8"/>
<evidence type="ECO:0000256" key="1">
    <source>
        <dbReference type="ARBA" id="ARBA00008909"/>
    </source>
</evidence>